<comment type="caution">
    <text evidence="1">The sequence shown here is derived from an EMBL/GenBank/DDBJ whole genome shotgun (WGS) entry which is preliminary data.</text>
</comment>
<reference evidence="1" key="2">
    <citation type="submission" date="2004-02" db="EMBL/GenBank/DDBJ databases">
        <authorList>
            <consortium name="Genoscope"/>
            <consortium name="Whitehead Institute Centre for Genome Research"/>
        </authorList>
    </citation>
    <scope>NUCLEOTIDE SEQUENCE</scope>
</reference>
<reference evidence="1" key="1">
    <citation type="journal article" date="2004" name="Nature">
        <title>Genome duplication in the teleost fish Tetraodon nigroviridis reveals the early vertebrate proto-karyotype.</title>
        <authorList>
            <person name="Jaillon O."/>
            <person name="Aury J.-M."/>
            <person name="Brunet F."/>
            <person name="Petit J.-L."/>
            <person name="Stange-Thomann N."/>
            <person name="Mauceli E."/>
            <person name="Bouneau L."/>
            <person name="Fischer C."/>
            <person name="Ozouf-Costaz C."/>
            <person name="Bernot A."/>
            <person name="Nicaud S."/>
            <person name="Jaffe D."/>
            <person name="Fisher S."/>
            <person name="Lutfalla G."/>
            <person name="Dossat C."/>
            <person name="Segurens B."/>
            <person name="Dasilva C."/>
            <person name="Salanoubat M."/>
            <person name="Levy M."/>
            <person name="Boudet N."/>
            <person name="Castellano S."/>
            <person name="Anthouard V."/>
            <person name="Jubin C."/>
            <person name="Castelli V."/>
            <person name="Katinka M."/>
            <person name="Vacherie B."/>
            <person name="Biemont C."/>
            <person name="Skalli Z."/>
            <person name="Cattolico L."/>
            <person name="Poulain J."/>
            <person name="De Berardinis V."/>
            <person name="Cruaud C."/>
            <person name="Duprat S."/>
            <person name="Brottier P."/>
            <person name="Coutanceau J.-P."/>
            <person name="Gouzy J."/>
            <person name="Parra G."/>
            <person name="Lardier G."/>
            <person name="Chapple C."/>
            <person name="McKernan K.J."/>
            <person name="McEwan P."/>
            <person name="Bosak S."/>
            <person name="Kellis M."/>
            <person name="Volff J.-N."/>
            <person name="Guigo R."/>
            <person name="Zody M.C."/>
            <person name="Mesirov J."/>
            <person name="Lindblad-Toh K."/>
            <person name="Birren B."/>
            <person name="Nusbaum C."/>
            <person name="Kahn D."/>
            <person name="Robinson-Rechavi M."/>
            <person name="Laudet V."/>
            <person name="Schachter V."/>
            <person name="Quetier F."/>
            <person name="Saurin W."/>
            <person name="Scarpelli C."/>
            <person name="Wincker P."/>
            <person name="Lander E.S."/>
            <person name="Weissenbach J."/>
            <person name="Roest Crollius H."/>
        </authorList>
    </citation>
    <scope>NUCLEOTIDE SEQUENCE [LARGE SCALE GENOMIC DNA]</scope>
</reference>
<proteinExistence type="predicted"/>
<accession>Q4TIW3</accession>
<dbReference type="EMBL" id="CAAE01001604">
    <property type="protein sequence ID" value="CAF87169.1"/>
    <property type="molecule type" value="Genomic_DNA"/>
</dbReference>
<gene>
    <name evidence="1" type="ORF">GSTENG00036693001</name>
</gene>
<organism evidence="1">
    <name type="scientific">Tetraodon nigroviridis</name>
    <name type="common">Spotted green pufferfish</name>
    <name type="synonym">Chelonodon nigroviridis</name>
    <dbReference type="NCBI Taxonomy" id="99883"/>
    <lineage>
        <taxon>Eukaryota</taxon>
        <taxon>Metazoa</taxon>
        <taxon>Chordata</taxon>
        <taxon>Craniata</taxon>
        <taxon>Vertebrata</taxon>
        <taxon>Euteleostomi</taxon>
        <taxon>Actinopterygii</taxon>
        <taxon>Neopterygii</taxon>
        <taxon>Teleostei</taxon>
        <taxon>Neoteleostei</taxon>
        <taxon>Acanthomorphata</taxon>
        <taxon>Eupercaria</taxon>
        <taxon>Tetraodontiformes</taxon>
        <taxon>Tetradontoidea</taxon>
        <taxon>Tetraodontidae</taxon>
        <taxon>Tetraodon</taxon>
    </lineage>
</organism>
<dbReference type="KEGG" id="tng:GSTEN00036693G001"/>
<sequence>MNLHTSVVKLDHHPQITGRSPSGLTGISLLHQESPLVVTLMLERRRDKGGTCRRF</sequence>
<protein>
    <submittedName>
        <fullName evidence="1">(spotted green pufferfish) hypothetical protein</fullName>
    </submittedName>
</protein>
<evidence type="ECO:0000313" key="1">
    <source>
        <dbReference type="EMBL" id="CAF87169.1"/>
    </source>
</evidence>
<name>Q4TIW3_TETNG</name>
<dbReference type="AlphaFoldDB" id="Q4TIW3"/>